<dbReference type="Pfam" id="PF01914">
    <property type="entry name" value="MarC"/>
    <property type="match status" value="1"/>
</dbReference>
<dbReference type="PANTHER" id="PTHR33508:SF1">
    <property type="entry name" value="UPF0056 MEMBRANE PROTEIN YHCE"/>
    <property type="match status" value="1"/>
</dbReference>
<accession>A0A1G8X2C3</accession>
<reference evidence="9" key="1">
    <citation type="submission" date="2016-10" db="EMBL/GenBank/DDBJ databases">
        <authorList>
            <person name="Varghese N."/>
            <person name="Submissions S."/>
        </authorList>
    </citation>
    <scope>NUCLEOTIDE SEQUENCE [LARGE SCALE GENOMIC DNA]</scope>
    <source>
        <strain evidence="9">CGMCC 1.10658</strain>
    </source>
</reference>
<keyword evidence="4 7" id="KW-0812">Transmembrane</keyword>
<feature type="transmembrane region" description="Helical" evidence="7">
    <location>
        <begin position="72"/>
        <end position="92"/>
    </location>
</feature>
<feature type="transmembrane region" description="Helical" evidence="7">
    <location>
        <begin position="140"/>
        <end position="163"/>
    </location>
</feature>
<dbReference type="PANTHER" id="PTHR33508">
    <property type="entry name" value="UPF0056 MEMBRANE PROTEIN YHCE"/>
    <property type="match status" value="1"/>
</dbReference>
<feature type="transmembrane region" description="Helical" evidence="7">
    <location>
        <begin position="6"/>
        <end position="29"/>
    </location>
</feature>
<evidence type="ECO:0000256" key="3">
    <source>
        <dbReference type="ARBA" id="ARBA00022475"/>
    </source>
</evidence>
<evidence type="ECO:0000256" key="6">
    <source>
        <dbReference type="ARBA" id="ARBA00023136"/>
    </source>
</evidence>
<evidence type="ECO:0000256" key="2">
    <source>
        <dbReference type="ARBA" id="ARBA00009784"/>
    </source>
</evidence>
<evidence type="ECO:0000313" key="9">
    <source>
        <dbReference type="Proteomes" id="UP000199305"/>
    </source>
</evidence>
<dbReference type="EMBL" id="FNFH01000002">
    <property type="protein sequence ID" value="SDJ84487.1"/>
    <property type="molecule type" value="Genomic_DNA"/>
</dbReference>
<feature type="transmembrane region" description="Helical" evidence="7">
    <location>
        <begin position="41"/>
        <end position="60"/>
    </location>
</feature>
<dbReference type="AlphaFoldDB" id="A0A1G8X2C3"/>
<dbReference type="GO" id="GO:0005886">
    <property type="term" value="C:plasma membrane"/>
    <property type="evidence" value="ECO:0007669"/>
    <property type="project" value="UniProtKB-SubCell"/>
</dbReference>
<sequence>MTTAQFMESFLLLLVLLNPFIFSVYVLDLFRGLGLRALTGVLFRAYMISLCLFLLFAWFGEQIFDDVLQVRFLAFLIFGGITFLIIGIRLTLNLGSAIESKNLHPEEAAGSIAMPFIIGPGTISASVVAGSRLGTLNGSLAIILAMATALGSLILLKVVYDWVQNRQERYVRRYVEVAGRVTAMFTGSFAVDMILKGIERWLELPG</sequence>
<comment type="caution">
    <text evidence="7">Lacks conserved residue(s) required for the propagation of feature annotation.</text>
</comment>
<evidence type="ECO:0000256" key="5">
    <source>
        <dbReference type="ARBA" id="ARBA00022989"/>
    </source>
</evidence>
<keyword evidence="6 7" id="KW-0472">Membrane</keyword>
<keyword evidence="3" id="KW-1003">Cell membrane</keyword>
<gene>
    <name evidence="8" type="ORF">SAMN05216212_0931</name>
</gene>
<name>A0A1G8X2C3_9GAMM</name>
<keyword evidence="5 7" id="KW-1133">Transmembrane helix</keyword>
<feature type="transmembrane region" description="Helical" evidence="7">
    <location>
        <begin position="112"/>
        <end position="134"/>
    </location>
</feature>
<dbReference type="OrthoDB" id="21094at2"/>
<dbReference type="RefSeq" id="WP_091509204.1">
    <property type="nucleotide sequence ID" value="NZ_FNFH01000002.1"/>
</dbReference>
<protein>
    <recommendedName>
        <fullName evidence="7">UPF0056 membrane protein</fullName>
    </recommendedName>
</protein>
<dbReference type="Proteomes" id="UP000199305">
    <property type="component" value="Unassembled WGS sequence"/>
</dbReference>
<proteinExistence type="inferred from homology"/>
<comment type="subcellular location">
    <subcellularLocation>
        <location evidence="1 7">Cell membrane</location>
        <topology evidence="1 7">Multi-pass membrane protein</topology>
    </subcellularLocation>
</comment>
<comment type="similarity">
    <text evidence="2 7">Belongs to the UPF0056 (MarC) family.</text>
</comment>
<organism evidence="8 9">
    <name type="scientific">Microbulbifer yueqingensis</name>
    <dbReference type="NCBI Taxonomy" id="658219"/>
    <lineage>
        <taxon>Bacteria</taxon>
        <taxon>Pseudomonadati</taxon>
        <taxon>Pseudomonadota</taxon>
        <taxon>Gammaproteobacteria</taxon>
        <taxon>Cellvibrionales</taxon>
        <taxon>Microbulbiferaceae</taxon>
        <taxon>Microbulbifer</taxon>
    </lineage>
</organism>
<evidence type="ECO:0000313" key="8">
    <source>
        <dbReference type="EMBL" id="SDJ84487.1"/>
    </source>
</evidence>
<dbReference type="InterPro" id="IPR002771">
    <property type="entry name" value="Multi_antbiot-R_MarC"/>
</dbReference>
<evidence type="ECO:0000256" key="7">
    <source>
        <dbReference type="RuleBase" id="RU362048"/>
    </source>
</evidence>
<keyword evidence="9" id="KW-1185">Reference proteome</keyword>
<dbReference type="STRING" id="658219.SAMN05216212_0931"/>
<evidence type="ECO:0000256" key="1">
    <source>
        <dbReference type="ARBA" id="ARBA00004651"/>
    </source>
</evidence>
<evidence type="ECO:0000256" key="4">
    <source>
        <dbReference type="ARBA" id="ARBA00022692"/>
    </source>
</evidence>